<dbReference type="InterPro" id="IPR009003">
    <property type="entry name" value="Peptidase_S1_PA"/>
</dbReference>
<dbReference type="GO" id="GO:0006508">
    <property type="term" value="P:proteolysis"/>
    <property type="evidence" value="ECO:0007669"/>
    <property type="project" value="InterPro"/>
</dbReference>
<sequence length="154" mass="15815">MSVNTLVNDICELTLATALPLNGVTMKAVALPSQGQDYAERLLNLTAGTTVSVSGWGTLSAGGSSPTILQVVDVYTYTDSNCNSLLGGGVTSDMICAGVDEGGKDSCQGDSGGPLFLTGGNQHLVGIVSWGYGCARPRQPGVYAQTSTHINWLS</sequence>
<organism evidence="4">
    <name type="scientific">Darwinula stevensoni</name>
    <dbReference type="NCBI Taxonomy" id="69355"/>
    <lineage>
        <taxon>Eukaryota</taxon>
        <taxon>Metazoa</taxon>
        <taxon>Ecdysozoa</taxon>
        <taxon>Arthropoda</taxon>
        <taxon>Crustacea</taxon>
        <taxon>Oligostraca</taxon>
        <taxon>Ostracoda</taxon>
        <taxon>Podocopa</taxon>
        <taxon>Podocopida</taxon>
        <taxon>Darwinulocopina</taxon>
        <taxon>Darwinuloidea</taxon>
        <taxon>Darwinulidae</taxon>
        <taxon>Darwinula</taxon>
    </lineage>
</organism>
<dbReference type="InterPro" id="IPR033116">
    <property type="entry name" value="TRYPSIN_SER"/>
</dbReference>
<gene>
    <name evidence="4" type="ORF">DSTB1V02_LOCUS4724</name>
</gene>
<dbReference type="PANTHER" id="PTHR24252:SF7">
    <property type="entry name" value="HYALIN"/>
    <property type="match status" value="1"/>
</dbReference>
<name>A0A7R8X6S7_9CRUS</name>
<keyword evidence="1" id="KW-1015">Disulfide bond</keyword>
<keyword evidence="5" id="KW-1185">Reference proteome</keyword>
<dbReference type="PROSITE" id="PS00135">
    <property type="entry name" value="TRYPSIN_SER"/>
    <property type="match status" value="1"/>
</dbReference>
<reference evidence="4" key="1">
    <citation type="submission" date="2020-11" db="EMBL/GenBank/DDBJ databases">
        <authorList>
            <person name="Tran Van P."/>
        </authorList>
    </citation>
    <scope>NUCLEOTIDE SEQUENCE</scope>
</reference>
<dbReference type="Proteomes" id="UP000677054">
    <property type="component" value="Unassembled WGS sequence"/>
</dbReference>
<dbReference type="PANTHER" id="PTHR24252">
    <property type="entry name" value="ACROSIN-RELATED"/>
    <property type="match status" value="1"/>
</dbReference>
<protein>
    <recommendedName>
        <fullName evidence="3">Peptidase S1 domain-containing protein</fullName>
    </recommendedName>
</protein>
<dbReference type="SMART" id="SM00020">
    <property type="entry name" value="Tryp_SPc"/>
    <property type="match status" value="1"/>
</dbReference>
<proteinExistence type="inferred from homology"/>
<dbReference type="SUPFAM" id="SSF50494">
    <property type="entry name" value="Trypsin-like serine proteases"/>
    <property type="match status" value="1"/>
</dbReference>
<dbReference type="OrthoDB" id="10059102at2759"/>
<dbReference type="CDD" id="cd00190">
    <property type="entry name" value="Tryp_SPc"/>
    <property type="match status" value="1"/>
</dbReference>
<evidence type="ECO:0000313" key="4">
    <source>
        <dbReference type="EMBL" id="CAD7244837.1"/>
    </source>
</evidence>
<evidence type="ECO:0000256" key="2">
    <source>
        <dbReference type="ARBA" id="ARBA00024195"/>
    </source>
</evidence>
<dbReference type="FunFam" id="2.40.10.10:FF:000002">
    <property type="entry name" value="Transmembrane protease serine"/>
    <property type="match status" value="1"/>
</dbReference>
<evidence type="ECO:0000313" key="5">
    <source>
        <dbReference type="Proteomes" id="UP000677054"/>
    </source>
</evidence>
<dbReference type="Pfam" id="PF00089">
    <property type="entry name" value="Trypsin"/>
    <property type="match status" value="1"/>
</dbReference>
<dbReference type="EMBL" id="CAJPEV010000724">
    <property type="protein sequence ID" value="CAG0887922.1"/>
    <property type="molecule type" value="Genomic_DNA"/>
</dbReference>
<accession>A0A7R8X6S7</accession>
<dbReference type="InterPro" id="IPR043504">
    <property type="entry name" value="Peptidase_S1_PA_chymotrypsin"/>
</dbReference>
<evidence type="ECO:0000259" key="3">
    <source>
        <dbReference type="PROSITE" id="PS50240"/>
    </source>
</evidence>
<dbReference type="PROSITE" id="PS50240">
    <property type="entry name" value="TRYPSIN_DOM"/>
    <property type="match status" value="1"/>
</dbReference>
<dbReference type="EMBL" id="LR900241">
    <property type="protein sequence ID" value="CAD7244837.1"/>
    <property type="molecule type" value="Genomic_DNA"/>
</dbReference>
<feature type="domain" description="Peptidase S1" evidence="3">
    <location>
        <begin position="1"/>
        <end position="154"/>
    </location>
</feature>
<dbReference type="Gene3D" id="2.40.10.10">
    <property type="entry name" value="Trypsin-like serine proteases"/>
    <property type="match status" value="1"/>
</dbReference>
<comment type="similarity">
    <text evidence="2">Belongs to the peptidase S1 family. CLIP subfamily.</text>
</comment>
<dbReference type="InterPro" id="IPR001254">
    <property type="entry name" value="Trypsin_dom"/>
</dbReference>
<dbReference type="AlphaFoldDB" id="A0A7R8X6S7"/>
<dbReference type="GO" id="GO:0004252">
    <property type="term" value="F:serine-type endopeptidase activity"/>
    <property type="evidence" value="ECO:0007669"/>
    <property type="project" value="InterPro"/>
</dbReference>
<evidence type="ECO:0000256" key="1">
    <source>
        <dbReference type="ARBA" id="ARBA00023157"/>
    </source>
</evidence>